<proteinExistence type="predicted"/>
<evidence type="ECO:0000259" key="3">
    <source>
        <dbReference type="Pfam" id="PF08240"/>
    </source>
</evidence>
<evidence type="ECO:0000256" key="1">
    <source>
        <dbReference type="ARBA" id="ARBA00022857"/>
    </source>
</evidence>
<dbReference type="Pfam" id="PF13602">
    <property type="entry name" value="ADH_zinc_N_2"/>
    <property type="match status" value="1"/>
</dbReference>
<sequence length="268" mass="28298">MALPATMSAVGLSKTGSLDDIEEFKFPVPSPSPTQILIKASGSSQRPRISQFVDGTDLPRDLPFPFAPGVDCLGTIVALPTDEGALSDGEYRVRGFAVGGKVVSASGAGIGGAGTFAEYLVAEWSDVFPVPDGISDRTVIASFAAERRGPRPHRRAHGGGRRRARASGRGVHAIFDGVGRDTFETDLACIRVKGTIVWLGFASGLVEPFAPHITGLKAVNAVAYSLDKKAGGEYVAEVFRLVASGAYKPVVYEEYPFSAVGVRETERL</sequence>
<dbReference type="GO" id="GO:0016651">
    <property type="term" value="F:oxidoreductase activity, acting on NAD(P)H"/>
    <property type="evidence" value="ECO:0007669"/>
    <property type="project" value="TreeGrafter"/>
</dbReference>
<keyword evidence="1" id="KW-0521">NADP</keyword>
<name>A0A5K1K6V0_9APHY</name>
<dbReference type="SUPFAM" id="SSF50129">
    <property type="entry name" value="GroES-like"/>
    <property type="match status" value="1"/>
</dbReference>
<dbReference type="Gene3D" id="3.40.50.720">
    <property type="entry name" value="NAD(P)-binding Rossmann-like Domain"/>
    <property type="match status" value="1"/>
</dbReference>
<dbReference type="InterPro" id="IPR036291">
    <property type="entry name" value="NAD(P)-bd_dom_sf"/>
</dbReference>
<dbReference type="InterPro" id="IPR013154">
    <property type="entry name" value="ADH-like_N"/>
</dbReference>
<feature type="domain" description="Alcohol dehydrogenase-like N-terminal" evidence="3">
    <location>
        <begin position="33"/>
        <end position="132"/>
    </location>
</feature>
<dbReference type="InterPro" id="IPR011032">
    <property type="entry name" value="GroES-like_sf"/>
</dbReference>
<dbReference type="Gene3D" id="3.90.180.10">
    <property type="entry name" value="Medium-chain alcohol dehydrogenases, catalytic domain"/>
    <property type="match status" value="2"/>
</dbReference>
<dbReference type="Pfam" id="PF08240">
    <property type="entry name" value="ADH_N"/>
    <property type="match status" value="1"/>
</dbReference>
<dbReference type="EMBL" id="LR729452">
    <property type="protein sequence ID" value="VWP01538.1"/>
    <property type="molecule type" value="Genomic_DNA"/>
</dbReference>
<dbReference type="GO" id="GO:0070402">
    <property type="term" value="F:NADPH binding"/>
    <property type="evidence" value="ECO:0007669"/>
    <property type="project" value="TreeGrafter"/>
</dbReference>
<dbReference type="SUPFAM" id="SSF51735">
    <property type="entry name" value="NAD(P)-binding Rossmann-fold domains"/>
    <property type="match status" value="1"/>
</dbReference>
<evidence type="ECO:0000256" key="2">
    <source>
        <dbReference type="ARBA" id="ARBA00023002"/>
    </source>
</evidence>
<protein>
    <submittedName>
        <fullName evidence="4">Plp</fullName>
    </submittedName>
</protein>
<dbReference type="AlphaFoldDB" id="A0A5K1K6V0"/>
<keyword evidence="2" id="KW-0560">Oxidoreductase</keyword>
<dbReference type="PANTHER" id="PTHR48106">
    <property type="entry name" value="QUINONE OXIDOREDUCTASE PIG3-RELATED"/>
    <property type="match status" value="1"/>
</dbReference>
<reference evidence="4" key="1">
    <citation type="submission" date="2019-10" db="EMBL/GenBank/DDBJ databases">
        <authorList>
            <person name="Nor Muhammad N."/>
        </authorList>
    </citation>
    <scope>NUCLEOTIDE SEQUENCE</scope>
</reference>
<evidence type="ECO:0000313" key="4">
    <source>
        <dbReference type="EMBL" id="VWP01538.1"/>
    </source>
</evidence>
<gene>
    <name evidence="4" type="primary">Q4ZHV5</name>
</gene>
<organism evidence="4">
    <name type="scientific">Ganoderma boninense</name>
    <dbReference type="NCBI Taxonomy" id="34458"/>
    <lineage>
        <taxon>Eukaryota</taxon>
        <taxon>Fungi</taxon>
        <taxon>Dikarya</taxon>
        <taxon>Basidiomycota</taxon>
        <taxon>Agaricomycotina</taxon>
        <taxon>Agaricomycetes</taxon>
        <taxon>Polyporales</taxon>
        <taxon>Polyporaceae</taxon>
        <taxon>Ganoderma</taxon>
    </lineage>
</organism>
<accession>A0A5K1K6V0</accession>